<evidence type="ECO:0000256" key="1">
    <source>
        <dbReference type="ARBA" id="ARBA00003935"/>
    </source>
</evidence>
<proteinExistence type="inferred from homology"/>
<protein>
    <recommendedName>
        <fullName evidence="6">Translation initiation factor IF-1, chloroplastic</fullName>
    </recommendedName>
</protein>
<feature type="region of interest" description="Disordered" evidence="8">
    <location>
        <begin position="29"/>
        <end position="56"/>
    </location>
</feature>
<feature type="domain" description="S1-like" evidence="10">
    <location>
        <begin position="53"/>
        <end position="129"/>
    </location>
</feature>
<dbReference type="AlphaFoldDB" id="A0A7S4EBF0"/>
<dbReference type="Gene3D" id="2.40.50.140">
    <property type="entry name" value="Nucleic acid-binding proteins"/>
    <property type="match status" value="1"/>
</dbReference>
<dbReference type="InterPro" id="IPR012340">
    <property type="entry name" value="NA-bd_OB-fold"/>
</dbReference>
<keyword evidence="4 7" id="KW-0396">Initiation factor</keyword>
<dbReference type="GO" id="GO:0003743">
    <property type="term" value="F:translation initiation factor activity"/>
    <property type="evidence" value="ECO:0007669"/>
    <property type="project" value="UniProtKB-UniRule"/>
</dbReference>
<dbReference type="InterPro" id="IPR004368">
    <property type="entry name" value="TIF_IF1"/>
</dbReference>
<dbReference type="HAMAP" id="MF_00075">
    <property type="entry name" value="IF_1"/>
    <property type="match status" value="1"/>
</dbReference>
<evidence type="ECO:0000313" key="11">
    <source>
        <dbReference type="EMBL" id="CAE0701614.1"/>
    </source>
</evidence>
<dbReference type="GO" id="GO:0005829">
    <property type="term" value="C:cytosol"/>
    <property type="evidence" value="ECO:0007669"/>
    <property type="project" value="TreeGrafter"/>
</dbReference>
<dbReference type="GO" id="GO:0003723">
    <property type="term" value="F:RNA binding"/>
    <property type="evidence" value="ECO:0007669"/>
    <property type="project" value="InterPro"/>
</dbReference>
<comment type="similarity">
    <text evidence="2">Belongs to the IF-1 family.</text>
</comment>
<evidence type="ECO:0000256" key="5">
    <source>
        <dbReference type="ARBA" id="ARBA00022917"/>
    </source>
</evidence>
<evidence type="ECO:0000256" key="3">
    <source>
        <dbReference type="ARBA" id="ARBA00011599"/>
    </source>
</evidence>
<dbReference type="GO" id="GO:0043022">
    <property type="term" value="F:ribosome binding"/>
    <property type="evidence" value="ECO:0007669"/>
    <property type="project" value="TreeGrafter"/>
</dbReference>
<evidence type="ECO:0000256" key="4">
    <source>
        <dbReference type="ARBA" id="ARBA00022540"/>
    </source>
</evidence>
<accession>A0A7S4EBF0</accession>
<dbReference type="EMBL" id="HBIW01019831">
    <property type="protein sequence ID" value="CAE0701614.1"/>
    <property type="molecule type" value="Transcribed_RNA"/>
</dbReference>
<dbReference type="PANTHER" id="PTHR33370">
    <property type="entry name" value="TRANSLATION INITIATION FACTOR IF-1, CHLOROPLASTIC"/>
    <property type="match status" value="1"/>
</dbReference>
<dbReference type="NCBIfam" id="TIGR00008">
    <property type="entry name" value="infA"/>
    <property type="match status" value="1"/>
</dbReference>
<evidence type="ECO:0000256" key="7">
    <source>
        <dbReference type="PROSITE-ProRule" id="PRU00181"/>
    </source>
</evidence>
<keyword evidence="9" id="KW-0732">Signal</keyword>
<dbReference type="SUPFAM" id="SSF50249">
    <property type="entry name" value="Nucleic acid-binding proteins"/>
    <property type="match status" value="1"/>
</dbReference>
<sequence length="130" mass="14287">MRRTALLICACASLAAAFAPPARSTAAVARRAPGRTQLDAKKKKKDLQAPKPVRERKVKDDKIEVDGVVTEALPSANFRVEIGATKQVLLCTISGKIRKNFVKILVGDSVKVELSPYDLTRGRITFRERN</sequence>
<evidence type="ECO:0000256" key="8">
    <source>
        <dbReference type="SAM" id="MobiDB-lite"/>
    </source>
</evidence>
<feature type="signal peptide" evidence="9">
    <location>
        <begin position="1"/>
        <end position="17"/>
    </location>
</feature>
<gene>
    <name evidence="11" type="ORF">PCAL00307_LOCUS17050</name>
</gene>
<evidence type="ECO:0000259" key="10">
    <source>
        <dbReference type="PROSITE" id="PS50832"/>
    </source>
</evidence>
<reference evidence="11" key="1">
    <citation type="submission" date="2021-01" db="EMBL/GenBank/DDBJ databases">
        <authorList>
            <person name="Corre E."/>
            <person name="Pelletier E."/>
            <person name="Niang G."/>
            <person name="Scheremetjew M."/>
            <person name="Finn R."/>
            <person name="Kale V."/>
            <person name="Holt S."/>
            <person name="Cochrane G."/>
            <person name="Meng A."/>
            <person name="Brown T."/>
            <person name="Cohen L."/>
        </authorList>
    </citation>
    <scope>NUCLEOTIDE SEQUENCE</scope>
    <source>
        <strain evidence="11">CCMP1756</strain>
    </source>
</reference>
<dbReference type="PANTHER" id="PTHR33370:SF1">
    <property type="entry name" value="TRANSLATION INITIATION FACTOR IF-1, CHLOROPLASTIC"/>
    <property type="match status" value="1"/>
</dbReference>
<feature type="compositionally biased region" description="Basic and acidic residues" evidence="8">
    <location>
        <begin position="46"/>
        <end position="56"/>
    </location>
</feature>
<dbReference type="Pfam" id="PF01176">
    <property type="entry name" value="eIF-1a"/>
    <property type="match status" value="1"/>
</dbReference>
<dbReference type="InterPro" id="IPR006196">
    <property type="entry name" value="RNA-binding_domain_S1_IF1"/>
</dbReference>
<evidence type="ECO:0000256" key="2">
    <source>
        <dbReference type="ARBA" id="ARBA00010939"/>
    </source>
</evidence>
<keyword evidence="5 7" id="KW-0648">Protein biosynthesis</keyword>
<name>A0A7S4EBF0_9STRA</name>
<dbReference type="PROSITE" id="PS50832">
    <property type="entry name" value="S1_IF1_TYPE"/>
    <property type="match status" value="1"/>
</dbReference>
<organism evidence="11">
    <name type="scientific">Pelagomonas calceolata</name>
    <dbReference type="NCBI Taxonomy" id="35677"/>
    <lineage>
        <taxon>Eukaryota</taxon>
        <taxon>Sar</taxon>
        <taxon>Stramenopiles</taxon>
        <taxon>Ochrophyta</taxon>
        <taxon>Pelagophyceae</taxon>
        <taxon>Pelagomonadales</taxon>
        <taxon>Pelagomonadaceae</taxon>
        <taxon>Pelagomonas</taxon>
    </lineage>
</organism>
<dbReference type="CDD" id="cd04451">
    <property type="entry name" value="S1_IF1"/>
    <property type="match status" value="1"/>
</dbReference>
<evidence type="ECO:0000256" key="9">
    <source>
        <dbReference type="SAM" id="SignalP"/>
    </source>
</evidence>
<dbReference type="FunFam" id="2.40.50.140:FF:000002">
    <property type="entry name" value="Translation initiation factor IF-1"/>
    <property type="match status" value="1"/>
</dbReference>
<feature type="chain" id="PRO_5030632171" description="Translation initiation factor IF-1, chloroplastic" evidence="9">
    <location>
        <begin position="18"/>
        <end position="130"/>
    </location>
</feature>
<comment type="subunit">
    <text evidence="3">Component of the 30S ribosomal translation pre-initiation complex which assembles on the 30S ribosome in the order IF-2 and IF-3, IF-1 and N-formylmethionyl-tRNA(fMet); mRNA recruitment can occur at any time during PIC assembly.</text>
</comment>
<evidence type="ECO:0000256" key="6">
    <source>
        <dbReference type="ARBA" id="ARBA00068272"/>
    </source>
</evidence>
<comment type="function">
    <text evidence="1">One of the essential components for the initiation of protein synthesis. Stabilizes the binding of IF-2 and IF-3 on the 30S subunit to which N-formylmethionyl-tRNA(fMet) subsequently binds. Helps modulate mRNA selection, yielding the 30S pre-initiation complex (PIC). Upon addition of the 50S ribosomal subunit IF-1, IF-2 and IF-3 are released leaving the mature 70S translation initiation complex.</text>
</comment>